<dbReference type="RefSeq" id="WP_091311889.1">
    <property type="nucleotide sequence ID" value="NZ_CBCSJU010000004.1"/>
</dbReference>
<accession>A0A1H6U846</accession>
<gene>
    <name evidence="1" type="ORF">SAMN05660918_1814</name>
</gene>
<dbReference type="Proteomes" id="UP000199702">
    <property type="component" value="Unassembled WGS sequence"/>
</dbReference>
<reference evidence="2" key="1">
    <citation type="submission" date="2016-10" db="EMBL/GenBank/DDBJ databases">
        <authorList>
            <person name="Varghese N."/>
            <person name="Submissions S."/>
        </authorList>
    </citation>
    <scope>NUCLEOTIDE SEQUENCE [LARGE SCALE GENOMIC DNA]</scope>
    <source>
        <strain evidence="2">DSM 17934</strain>
    </source>
</reference>
<name>A0A1H6U846_9FLAO</name>
<dbReference type="OrthoDB" id="1187827at2"/>
<dbReference type="STRING" id="402734.SAMN05660918_1814"/>
<evidence type="ECO:0000313" key="2">
    <source>
        <dbReference type="Proteomes" id="UP000199702"/>
    </source>
</evidence>
<sequence length="182" mass="21718">MNVYHKNNFHKHTFCLFQQVDASVLSDLKLGYKSNSGSEYYFTEIGVYRKSNHWGRAANCRWRLIVNSEYKNQTEIIGFARWTDFYSNNETEKLFYIEINESKNEVNFNHKNNPNYTNQVLRSASETAKRIKEIKEVLQNNSWAKYLVFDDFEEIRRKMLTELSNTNESFVNLRKILKDGKK</sequence>
<keyword evidence="2" id="KW-1185">Reference proteome</keyword>
<dbReference type="EMBL" id="FNYA01000004">
    <property type="protein sequence ID" value="SEI88519.1"/>
    <property type="molecule type" value="Genomic_DNA"/>
</dbReference>
<protein>
    <submittedName>
        <fullName evidence="1">Uncharacterized protein</fullName>
    </submittedName>
</protein>
<dbReference type="AlphaFoldDB" id="A0A1H6U846"/>
<evidence type="ECO:0000313" key="1">
    <source>
        <dbReference type="EMBL" id="SEI88519.1"/>
    </source>
</evidence>
<organism evidence="1 2">
    <name type="scientific">Flavobacterium terrigena</name>
    <dbReference type="NCBI Taxonomy" id="402734"/>
    <lineage>
        <taxon>Bacteria</taxon>
        <taxon>Pseudomonadati</taxon>
        <taxon>Bacteroidota</taxon>
        <taxon>Flavobacteriia</taxon>
        <taxon>Flavobacteriales</taxon>
        <taxon>Flavobacteriaceae</taxon>
        <taxon>Flavobacterium</taxon>
    </lineage>
</organism>
<proteinExistence type="predicted"/>